<dbReference type="InterPro" id="IPR018729">
    <property type="entry name" value="DUF2269_transmembrane"/>
</dbReference>
<keyword evidence="4" id="KW-1185">Reference proteome</keyword>
<feature type="chain" id="PRO_5011788796" evidence="2">
    <location>
        <begin position="23"/>
        <end position="186"/>
    </location>
</feature>
<proteinExistence type="predicted"/>
<dbReference type="Pfam" id="PF10027">
    <property type="entry name" value="DUF2269"/>
    <property type="match status" value="1"/>
</dbReference>
<keyword evidence="1" id="KW-0472">Membrane</keyword>
<evidence type="ECO:0000313" key="3">
    <source>
        <dbReference type="EMBL" id="SEJ51409.1"/>
    </source>
</evidence>
<dbReference type="AlphaFoldDB" id="A0A1H6ZD89"/>
<keyword evidence="2" id="KW-0732">Signal</keyword>
<dbReference type="Proteomes" id="UP000199420">
    <property type="component" value="Unassembled WGS sequence"/>
</dbReference>
<feature type="transmembrane region" description="Helical" evidence="1">
    <location>
        <begin position="144"/>
        <end position="170"/>
    </location>
</feature>
<sequence length="186" mass="19281">MLFTTVLFVHLCALFAAFAASALVHHGQKRLANAGTVADASQWLGFVRQVSVTFPLAILVLLASGGYMVHIEGLAWRTGWLEASLAGIVLLAVNGPAVIGARMRRLQQALQASGGAFGPDLARLANDPVTHCAGWMNTLLALGIAYLMVAKPATGMAFGVLAVALVLGVLMGRPGRRPASAAVEPG</sequence>
<dbReference type="EMBL" id="FNYC01000010">
    <property type="protein sequence ID" value="SEJ51409.1"/>
    <property type="molecule type" value="Genomic_DNA"/>
</dbReference>
<organism evidence="3 4">
    <name type="scientific">Frateuria terrea</name>
    <dbReference type="NCBI Taxonomy" id="529704"/>
    <lineage>
        <taxon>Bacteria</taxon>
        <taxon>Pseudomonadati</taxon>
        <taxon>Pseudomonadota</taxon>
        <taxon>Gammaproteobacteria</taxon>
        <taxon>Lysobacterales</taxon>
        <taxon>Rhodanobacteraceae</taxon>
        <taxon>Frateuria</taxon>
    </lineage>
</organism>
<keyword evidence="1" id="KW-0812">Transmembrane</keyword>
<name>A0A1H6ZD89_9GAMM</name>
<feature type="transmembrane region" description="Helical" evidence="1">
    <location>
        <begin position="80"/>
        <end position="99"/>
    </location>
</feature>
<protein>
    <submittedName>
        <fullName evidence="3">Predicted integral membrane protein</fullName>
    </submittedName>
</protein>
<feature type="signal peptide" evidence="2">
    <location>
        <begin position="1"/>
        <end position="22"/>
    </location>
</feature>
<evidence type="ECO:0000256" key="2">
    <source>
        <dbReference type="SAM" id="SignalP"/>
    </source>
</evidence>
<dbReference type="RefSeq" id="WP_175483820.1">
    <property type="nucleotide sequence ID" value="NZ_FNYC01000010.1"/>
</dbReference>
<gene>
    <name evidence="3" type="ORF">SAMN04487997_0066</name>
</gene>
<reference evidence="3 4" key="1">
    <citation type="submission" date="2016-10" db="EMBL/GenBank/DDBJ databases">
        <authorList>
            <person name="de Groot N.N."/>
        </authorList>
    </citation>
    <scope>NUCLEOTIDE SEQUENCE [LARGE SCALE GENOMIC DNA]</scope>
    <source>
        <strain evidence="3 4">DSM 26515</strain>
    </source>
</reference>
<evidence type="ECO:0000313" key="4">
    <source>
        <dbReference type="Proteomes" id="UP000199420"/>
    </source>
</evidence>
<keyword evidence="1" id="KW-1133">Transmembrane helix</keyword>
<evidence type="ECO:0000256" key="1">
    <source>
        <dbReference type="SAM" id="Phobius"/>
    </source>
</evidence>
<feature type="transmembrane region" description="Helical" evidence="1">
    <location>
        <begin position="46"/>
        <end position="68"/>
    </location>
</feature>
<accession>A0A1H6ZD89</accession>